<dbReference type="Proteomes" id="UP000030832">
    <property type="component" value="Unassembled WGS sequence"/>
</dbReference>
<accession>A0A0B0IBE8</accession>
<dbReference type="InterPro" id="IPR026838">
    <property type="entry name" value="YheC/D"/>
</dbReference>
<evidence type="ECO:0000313" key="1">
    <source>
        <dbReference type="EMBL" id="KHF39853.1"/>
    </source>
</evidence>
<evidence type="ECO:0000313" key="2">
    <source>
        <dbReference type="Proteomes" id="UP000030832"/>
    </source>
</evidence>
<dbReference type="EMBL" id="JRJU01000014">
    <property type="protein sequence ID" value="KHF39853.1"/>
    <property type="molecule type" value="Genomic_DNA"/>
</dbReference>
<gene>
    <name evidence="1" type="ORF">LQ50_12355</name>
</gene>
<sequence length="241" mass="28662">MKINGRNKWRMYLAMKRNKKLRKYLVHTRLWSRNSLYMMLLKYKSVVVKPNKGLKARDIYFISKKEKGYEIQIYERKYYFSEREQVYKFMQRKIGQVTYIIQRHIDMAKINGNPFDIRVIIQRKSLSSPWKATAYKIRVAKKGRRVTNASKGGTILTYNVAMNSCNIPKSIKNNLLDHIKEVSVLASKTLGPYYPNKRLFGIDIGIKEDGSLHIFEINRSPLLKGFSKIQQKRIRMFRRRK</sequence>
<dbReference type="eggNOG" id="COG0189">
    <property type="taxonomic scope" value="Bacteria"/>
</dbReference>
<dbReference type="OrthoDB" id="7869153at2"/>
<dbReference type="RefSeq" id="WP_034629318.1">
    <property type="nucleotide sequence ID" value="NZ_JRJU01000014.1"/>
</dbReference>
<dbReference type="AlphaFoldDB" id="A0A0B0IBE8"/>
<dbReference type="Gene3D" id="3.30.470.20">
    <property type="entry name" value="ATP-grasp fold, B domain"/>
    <property type="match status" value="1"/>
</dbReference>
<comment type="caution">
    <text evidence="1">The sequence shown here is derived from an EMBL/GenBank/DDBJ whole genome shotgun (WGS) entry which is preliminary data.</text>
</comment>
<dbReference type="SUPFAM" id="SSF56059">
    <property type="entry name" value="Glutathione synthetase ATP-binding domain-like"/>
    <property type="match status" value="1"/>
</dbReference>
<dbReference type="Pfam" id="PF14398">
    <property type="entry name" value="ATPgrasp_YheCD"/>
    <property type="match status" value="1"/>
</dbReference>
<protein>
    <recommendedName>
        <fullName evidence="3">ATP-grasp domain-containing protein</fullName>
    </recommendedName>
</protein>
<reference evidence="1 2" key="1">
    <citation type="submission" date="2014-09" db="EMBL/GenBank/DDBJ databases">
        <title>Genome sequencing and annotation of Bacillus Okhensis strain Kh10-101T.</title>
        <authorList>
            <person name="Prakash J.S."/>
        </authorList>
    </citation>
    <scope>NUCLEOTIDE SEQUENCE [LARGE SCALE GENOMIC DNA]</scope>
    <source>
        <strain evidence="2">Kh10-101T</strain>
    </source>
</reference>
<proteinExistence type="predicted"/>
<organism evidence="1 2">
    <name type="scientific">Halalkalibacter okhensis</name>
    <dbReference type="NCBI Taxonomy" id="333138"/>
    <lineage>
        <taxon>Bacteria</taxon>
        <taxon>Bacillati</taxon>
        <taxon>Bacillota</taxon>
        <taxon>Bacilli</taxon>
        <taxon>Bacillales</taxon>
        <taxon>Bacillaceae</taxon>
        <taxon>Halalkalibacter</taxon>
    </lineage>
</organism>
<keyword evidence="2" id="KW-1185">Reference proteome</keyword>
<dbReference type="STRING" id="333138.LQ50_12355"/>
<name>A0A0B0IBE8_9BACI</name>
<evidence type="ECO:0008006" key="3">
    <source>
        <dbReference type="Google" id="ProtNLM"/>
    </source>
</evidence>